<gene>
    <name evidence="1" type="ORF">PLEPLA_LOCUS10990</name>
</gene>
<keyword evidence="2" id="KW-1185">Reference proteome</keyword>
<organism evidence="1 2">
    <name type="scientific">Pleuronectes platessa</name>
    <name type="common">European plaice</name>
    <dbReference type="NCBI Taxonomy" id="8262"/>
    <lineage>
        <taxon>Eukaryota</taxon>
        <taxon>Metazoa</taxon>
        <taxon>Chordata</taxon>
        <taxon>Craniata</taxon>
        <taxon>Vertebrata</taxon>
        <taxon>Euteleostomi</taxon>
        <taxon>Actinopterygii</taxon>
        <taxon>Neopterygii</taxon>
        <taxon>Teleostei</taxon>
        <taxon>Neoteleostei</taxon>
        <taxon>Acanthomorphata</taxon>
        <taxon>Carangaria</taxon>
        <taxon>Pleuronectiformes</taxon>
        <taxon>Pleuronectoidei</taxon>
        <taxon>Pleuronectidae</taxon>
        <taxon>Pleuronectes</taxon>
    </lineage>
</organism>
<feature type="non-terminal residue" evidence="1">
    <location>
        <position position="1"/>
    </location>
</feature>
<protein>
    <submittedName>
        <fullName evidence="1">Uncharacterized protein</fullName>
    </submittedName>
</protein>
<dbReference type="Proteomes" id="UP001153269">
    <property type="component" value="Unassembled WGS sequence"/>
</dbReference>
<accession>A0A9N7U2T0</accession>
<reference evidence="1" key="1">
    <citation type="submission" date="2020-03" db="EMBL/GenBank/DDBJ databases">
        <authorList>
            <person name="Weist P."/>
        </authorList>
    </citation>
    <scope>NUCLEOTIDE SEQUENCE</scope>
</reference>
<comment type="caution">
    <text evidence="1">The sequence shown here is derived from an EMBL/GenBank/DDBJ whole genome shotgun (WGS) entry which is preliminary data.</text>
</comment>
<evidence type="ECO:0000313" key="1">
    <source>
        <dbReference type="EMBL" id="CAB1423072.1"/>
    </source>
</evidence>
<dbReference type="AlphaFoldDB" id="A0A9N7U2T0"/>
<sequence>PEPRKAPELRMLEQHAHRLHFVPLVELRGHAGPQTPGLGQSVPCPLLWRHDPVPQVLRLSRL</sequence>
<evidence type="ECO:0000313" key="2">
    <source>
        <dbReference type="Proteomes" id="UP001153269"/>
    </source>
</evidence>
<name>A0A9N7U2T0_PLEPL</name>
<dbReference type="EMBL" id="CADEAL010000634">
    <property type="protein sequence ID" value="CAB1423072.1"/>
    <property type="molecule type" value="Genomic_DNA"/>
</dbReference>
<proteinExistence type="predicted"/>